<evidence type="ECO:0000313" key="3">
    <source>
        <dbReference type="Proteomes" id="UP001419268"/>
    </source>
</evidence>
<comment type="caution">
    <text evidence="2">The sequence shown here is derived from an EMBL/GenBank/DDBJ whole genome shotgun (WGS) entry which is preliminary data.</text>
</comment>
<accession>A0AAP0JTM2</accession>
<protein>
    <submittedName>
        <fullName evidence="2">Uncharacterized protein</fullName>
    </submittedName>
</protein>
<evidence type="ECO:0000256" key="1">
    <source>
        <dbReference type="SAM" id="Phobius"/>
    </source>
</evidence>
<keyword evidence="1" id="KW-0472">Membrane</keyword>
<keyword evidence="1" id="KW-1133">Transmembrane helix</keyword>
<reference evidence="2 3" key="1">
    <citation type="submission" date="2024-01" db="EMBL/GenBank/DDBJ databases">
        <title>Genome assemblies of Stephania.</title>
        <authorList>
            <person name="Yang L."/>
        </authorList>
    </citation>
    <scope>NUCLEOTIDE SEQUENCE [LARGE SCALE GENOMIC DNA]</scope>
    <source>
        <strain evidence="2">JXDWG</strain>
        <tissue evidence="2">Leaf</tissue>
    </source>
</reference>
<keyword evidence="3" id="KW-1185">Reference proteome</keyword>
<dbReference type="AlphaFoldDB" id="A0AAP0JTM2"/>
<dbReference type="Proteomes" id="UP001419268">
    <property type="component" value="Unassembled WGS sequence"/>
</dbReference>
<gene>
    <name evidence="2" type="ORF">Scep_009689</name>
</gene>
<name>A0AAP0JTM2_9MAGN</name>
<organism evidence="2 3">
    <name type="scientific">Stephania cephalantha</name>
    <dbReference type="NCBI Taxonomy" id="152367"/>
    <lineage>
        <taxon>Eukaryota</taxon>
        <taxon>Viridiplantae</taxon>
        <taxon>Streptophyta</taxon>
        <taxon>Embryophyta</taxon>
        <taxon>Tracheophyta</taxon>
        <taxon>Spermatophyta</taxon>
        <taxon>Magnoliopsida</taxon>
        <taxon>Ranunculales</taxon>
        <taxon>Menispermaceae</taxon>
        <taxon>Menispermoideae</taxon>
        <taxon>Cissampelideae</taxon>
        <taxon>Stephania</taxon>
    </lineage>
</organism>
<evidence type="ECO:0000313" key="2">
    <source>
        <dbReference type="EMBL" id="KAK9140008.1"/>
    </source>
</evidence>
<feature type="transmembrane region" description="Helical" evidence="1">
    <location>
        <begin position="12"/>
        <end position="36"/>
    </location>
</feature>
<dbReference type="EMBL" id="JBBNAG010000004">
    <property type="protein sequence ID" value="KAK9140008.1"/>
    <property type="molecule type" value="Genomic_DNA"/>
</dbReference>
<sequence>MVFDQTHPSVRFSRLFIVFLLVFLSIDLPLSNVLCVFNISSLLHCRGLFAFSLSCPVLSLSLSFSANEGETVGRLPLGLSLSVKLVGLRIKNSGDKLTGLRTC</sequence>
<proteinExistence type="predicted"/>
<keyword evidence="1" id="KW-0812">Transmembrane</keyword>